<comment type="caution">
    <text evidence="1">The sequence shown here is derived from an EMBL/GenBank/DDBJ whole genome shotgun (WGS) entry which is preliminary data.</text>
</comment>
<dbReference type="EMBL" id="QNSB01000001">
    <property type="protein sequence ID" value="RBP74613.1"/>
    <property type="molecule type" value="Genomic_DNA"/>
</dbReference>
<keyword evidence="2" id="KW-1185">Reference proteome</keyword>
<name>A0A366INF7_9MICO</name>
<proteinExistence type="predicted"/>
<dbReference type="Proteomes" id="UP000253509">
    <property type="component" value="Unassembled WGS sequence"/>
</dbReference>
<dbReference type="Gene3D" id="3.40.630.30">
    <property type="match status" value="1"/>
</dbReference>
<dbReference type="SUPFAM" id="SSF55729">
    <property type="entry name" value="Acyl-CoA N-acyltransferases (Nat)"/>
    <property type="match status" value="1"/>
</dbReference>
<evidence type="ECO:0000313" key="2">
    <source>
        <dbReference type="Proteomes" id="UP000253509"/>
    </source>
</evidence>
<sequence length="211" mass="22950">MSDRSAGAELGVPAAPLRVELVWGIPGAFGQQWIPATADAAPHLQPTPQEVEAVYAAASAEPPLSEDQRFATWFASIYDAAVKAGRVLTAFSRHDDRLASFAYGHFWTWAEQTNPWAAELRLRLGEAAQTIEWTYTLSLLARDPSLRESGVGRRTLEAWLSGIAGFGCWLQTDDIDSPARRLYDSVGFVAIGHGPEAPNGEPGLVMYRPPS</sequence>
<accession>A0A366INF7</accession>
<evidence type="ECO:0008006" key="3">
    <source>
        <dbReference type="Google" id="ProtNLM"/>
    </source>
</evidence>
<dbReference type="InterPro" id="IPR016181">
    <property type="entry name" value="Acyl_CoA_acyltransferase"/>
</dbReference>
<protein>
    <recommendedName>
        <fullName evidence="3">Acetyltransferase (GNAT) family protein</fullName>
    </recommendedName>
</protein>
<gene>
    <name evidence="1" type="ORF">DFO65_101335</name>
</gene>
<evidence type="ECO:0000313" key="1">
    <source>
        <dbReference type="EMBL" id="RBP74613.1"/>
    </source>
</evidence>
<organism evidence="1 2">
    <name type="scientific">Brevibacterium celere</name>
    <dbReference type="NCBI Taxonomy" id="225845"/>
    <lineage>
        <taxon>Bacteria</taxon>
        <taxon>Bacillati</taxon>
        <taxon>Actinomycetota</taxon>
        <taxon>Actinomycetes</taxon>
        <taxon>Micrococcales</taxon>
        <taxon>Brevibacteriaceae</taxon>
        <taxon>Brevibacterium</taxon>
    </lineage>
</organism>
<reference evidence="1 2" key="1">
    <citation type="submission" date="2018-06" db="EMBL/GenBank/DDBJ databases">
        <title>Freshwater and sediment microbial communities from various areas in North America, analyzing microbe dynamics in response to fracking.</title>
        <authorList>
            <person name="Lamendella R."/>
        </authorList>
    </citation>
    <scope>NUCLEOTIDE SEQUENCE [LARGE SCALE GENOMIC DNA]</scope>
    <source>
        <strain evidence="1 2">3b_TX</strain>
    </source>
</reference>
<dbReference type="RefSeq" id="WP_113902661.1">
    <property type="nucleotide sequence ID" value="NZ_QNSB01000001.1"/>
</dbReference>
<dbReference type="AlphaFoldDB" id="A0A366INF7"/>